<dbReference type="PROSITE" id="PS50835">
    <property type="entry name" value="IG_LIKE"/>
    <property type="match status" value="2"/>
</dbReference>
<gene>
    <name evidence="8" type="ORF">MRATA1EN1_LOCUS25503</name>
</gene>
<keyword evidence="5" id="KW-0391">Immunity</keyword>
<evidence type="ECO:0000313" key="9">
    <source>
        <dbReference type="Proteomes" id="UP001176941"/>
    </source>
</evidence>
<keyword evidence="3" id="KW-0675">Receptor</keyword>
<evidence type="ECO:0000256" key="5">
    <source>
        <dbReference type="ARBA" id="ARBA00043266"/>
    </source>
</evidence>
<dbReference type="SMART" id="SM00409">
    <property type="entry name" value="IG"/>
    <property type="match status" value="2"/>
</dbReference>
<dbReference type="EMBL" id="OX459942">
    <property type="protein sequence ID" value="CAI9176541.1"/>
    <property type="molecule type" value="Genomic_DNA"/>
</dbReference>
<feature type="signal peptide" evidence="6">
    <location>
        <begin position="1"/>
        <end position="19"/>
    </location>
</feature>
<dbReference type="Gene3D" id="2.60.40.10">
    <property type="entry name" value="Immunoglobulins"/>
    <property type="match status" value="2"/>
</dbReference>
<dbReference type="InterPro" id="IPR007110">
    <property type="entry name" value="Ig-like_dom"/>
</dbReference>
<feature type="domain" description="Ig-like" evidence="7">
    <location>
        <begin position="151"/>
        <end position="259"/>
    </location>
</feature>
<dbReference type="Pfam" id="PF07686">
    <property type="entry name" value="V-set"/>
    <property type="match status" value="2"/>
</dbReference>
<reference evidence="8" key="1">
    <citation type="submission" date="2023-04" db="EMBL/GenBank/DDBJ databases">
        <authorList>
            <consortium name="ELIXIR-Norway"/>
        </authorList>
    </citation>
    <scope>NUCLEOTIDE SEQUENCE [LARGE SCALE GENOMIC DNA]</scope>
</reference>
<evidence type="ECO:0000259" key="7">
    <source>
        <dbReference type="PROSITE" id="PS50835"/>
    </source>
</evidence>
<keyword evidence="9" id="KW-1185">Reference proteome</keyword>
<dbReference type="PANTHER" id="PTHR19367:SF43">
    <property type="entry name" value="T CELL RECEPTOR ALPHA VARIABLE 6-4-RELATED"/>
    <property type="match status" value="1"/>
</dbReference>
<evidence type="ECO:0000256" key="6">
    <source>
        <dbReference type="SAM" id="SignalP"/>
    </source>
</evidence>
<dbReference type="Proteomes" id="UP001176941">
    <property type="component" value="Chromosome 6"/>
</dbReference>
<proteinExistence type="predicted"/>
<evidence type="ECO:0000313" key="8">
    <source>
        <dbReference type="EMBL" id="CAI9176541.1"/>
    </source>
</evidence>
<dbReference type="InterPro" id="IPR013106">
    <property type="entry name" value="Ig_V-set"/>
</dbReference>
<name>A0ABN8ZU60_RANTA</name>
<dbReference type="SUPFAM" id="SSF48726">
    <property type="entry name" value="Immunoglobulin"/>
    <property type="match status" value="2"/>
</dbReference>
<sequence length="259" mass="28596">MLLLLISILGIFALRDSRGQSVTQPDDPVLVSEGTSLELKCNYSYGATPYLFWYVQYPRQRPQLLLKYFSGNTVVQGIRGFVAEFKSTEFSFNLRNFSAHWSDSAEYFCALSGTVPGTAGGVEHKPLAFDLGLFGDTKFLFIICPGQTCGNSVTQMDGQVTLPEGISATIICTYSTYSTSGYPTVFWYVQYPREGPQLLLKATKANEKQSHKGFEATYNSETTSFQLEKASAQESDSAVYYCALRDTVTETAGGAEHKL</sequence>
<organism evidence="8 9">
    <name type="scientific">Rangifer tarandus platyrhynchus</name>
    <name type="common">Svalbard reindeer</name>
    <dbReference type="NCBI Taxonomy" id="3082113"/>
    <lineage>
        <taxon>Eukaryota</taxon>
        <taxon>Metazoa</taxon>
        <taxon>Chordata</taxon>
        <taxon>Craniata</taxon>
        <taxon>Vertebrata</taxon>
        <taxon>Euteleostomi</taxon>
        <taxon>Mammalia</taxon>
        <taxon>Eutheria</taxon>
        <taxon>Laurasiatheria</taxon>
        <taxon>Artiodactyla</taxon>
        <taxon>Ruminantia</taxon>
        <taxon>Pecora</taxon>
        <taxon>Cervidae</taxon>
        <taxon>Odocoileinae</taxon>
        <taxon>Rangifer</taxon>
    </lineage>
</organism>
<dbReference type="SMART" id="SM00406">
    <property type="entry name" value="IGv"/>
    <property type="match status" value="2"/>
</dbReference>
<keyword evidence="1 6" id="KW-0732">Signal</keyword>
<keyword evidence="5" id="KW-1279">T cell receptor</keyword>
<evidence type="ECO:0000256" key="1">
    <source>
        <dbReference type="ARBA" id="ARBA00022729"/>
    </source>
</evidence>
<keyword evidence="2" id="KW-1064">Adaptive immunity</keyword>
<dbReference type="InterPro" id="IPR003599">
    <property type="entry name" value="Ig_sub"/>
</dbReference>
<evidence type="ECO:0000256" key="4">
    <source>
        <dbReference type="ARBA" id="ARBA00023319"/>
    </source>
</evidence>
<keyword evidence="4" id="KW-0393">Immunoglobulin domain</keyword>
<dbReference type="InterPro" id="IPR051287">
    <property type="entry name" value="TCR_variable_region"/>
</dbReference>
<accession>A0ABN8ZU60</accession>
<feature type="chain" id="PRO_5046887251" description="Ig-like domain-containing protein" evidence="6">
    <location>
        <begin position="20"/>
        <end position="259"/>
    </location>
</feature>
<evidence type="ECO:0000256" key="2">
    <source>
        <dbReference type="ARBA" id="ARBA00023130"/>
    </source>
</evidence>
<dbReference type="InterPro" id="IPR013783">
    <property type="entry name" value="Ig-like_fold"/>
</dbReference>
<dbReference type="PANTHER" id="PTHR19367">
    <property type="entry name" value="T-CELL RECEPTOR ALPHA CHAIN V REGION"/>
    <property type="match status" value="1"/>
</dbReference>
<dbReference type="InterPro" id="IPR036179">
    <property type="entry name" value="Ig-like_dom_sf"/>
</dbReference>
<feature type="domain" description="Ig-like" evidence="7">
    <location>
        <begin position="20"/>
        <end position="128"/>
    </location>
</feature>
<protein>
    <recommendedName>
        <fullName evidence="7">Ig-like domain-containing protein</fullName>
    </recommendedName>
</protein>
<evidence type="ECO:0000256" key="3">
    <source>
        <dbReference type="ARBA" id="ARBA00023170"/>
    </source>
</evidence>